<evidence type="ECO:0000256" key="1">
    <source>
        <dbReference type="SAM" id="MobiDB-lite"/>
    </source>
</evidence>
<dbReference type="AlphaFoldDB" id="A0A0C9VJ59"/>
<dbReference type="Proteomes" id="UP000054279">
    <property type="component" value="Unassembled WGS sequence"/>
</dbReference>
<dbReference type="HOGENOM" id="CLU_037356_1_0_1"/>
<name>A0A0C9VJ59_SPHS4</name>
<organism evidence="2 3">
    <name type="scientific">Sphaerobolus stellatus (strain SS14)</name>
    <dbReference type="NCBI Taxonomy" id="990650"/>
    <lineage>
        <taxon>Eukaryota</taxon>
        <taxon>Fungi</taxon>
        <taxon>Dikarya</taxon>
        <taxon>Basidiomycota</taxon>
        <taxon>Agaricomycotina</taxon>
        <taxon>Agaricomycetes</taxon>
        <taxon>Phallomycetidae</taxon>
        <taxon>Geastrales</taxon>
        <taxon>Sphaerobolaceae</taxon>
        <taxon>Sphaerobolus</taxon>
    </lineage>
</organism>
<protein>
    <submittedName>
        <fullName evidence="2">Uncharacterized protein</fullName>
    </submittedName>
</protein>
<feature type="region of interest" description="Disordered" evidence="1">
    <location>
        <begin position="118"/>
        <end position="152"/>
    </location>
</feature>
<reference evidence="2 3" key="1">
    <citation type="submission" date="2014-06" db="EMBL/GenBank/DDBJ databases">
        <title>Evolutionary Origins and Diversification of the Mycorrhizal Mutualists.</title>
        <authorList>
            <consortium name="DOE Joint Genome Institute"/>
            <consortium name="Mycorrhizal Genomics Consortium"/>
            <person name="Kohler A."/>
            <person name="Kuo A."/>
            <person name="Nagy L.G."/>
            <person name="Floudas D."/>
            <person name="Copeland A."/>
            <person name="Barry K.W."/>
            <person name="Cichocki N."/>
            <person name="Veneault-Fourrey C."/>
            <person name="LaButti K."/>
            <person name="Lindquist E.A."/>
            <person name="Lipzen A."/>
            <person name="Lundell T."/>
            <person name="Morin E."/>
            <person name="Murat C."/>
            <person name="Riley R."/>
            <person name="Ohm R."/>
            <person name="Sun H."/>
            <person name="Tunlid A."/>
            <person name="Henrissat B."/>
            <person name="Grigoriev I.V."/>
            <person name="Hibbett D.S."/>
            <person name="Martin F."/>
        </authorList>
    </citation>
    <scope>NUCLEOTIDE SEQUENCE [LARGE SCALE GENOMIC DNA]</scope>
    <source>
        <strain evidence="2 3">SS14</strain>
    </source>
</reference>
<accession>A0A0C9VJ59</accession>
<keyword evidence="3" id="KW-1185">Reference proteome</keyword>
<sequence>MSVPNTIRDDPDSYFLKEDVDVVAWLIADIPHPAFMHQMKVIFGSRLNFETILTRWITDSSTPIRIGPHITKGPIDKTQTTITDLQSYYALYGKDEEKRPMSAAGVERAAYMLLHQSAPAPNKGKKPLTGTSQSKPSAHTLQPAKLRQSSHQRLDADLEAYHKQCEPVLPYSDEPPSGEPDVEMHAPTAVGAHSTLPDESTMNIDHELDDLYE</sequence>
<evidence type="ECO:0000313" key="3">
    <source>
        <dbReference type="Proteomes" id="UP000054279"/>
    </source>
</evidence>
<evidence type="ECO:0000313" key="2">
    <source>
        <dbReference type="EMBL" id="KIJ48014.1"/>
    </source>
</evidence>
<gene>
    <name evidence="2" type="ORF">M422DRAFT_248165</name>
</gene>
<proteinExistence type="predicted"/>
<feature type="region of interest" description="Disordered" evidence="1">
    <location>
        <begin position="168"/>
        <end position="213"/>
    </location>
</feature>
<feature type="compositionally biased region" description="Polar residues" evidence="1">
    <location>
        <begin position="129"/>
        <end position="140"/>
    </location>
</feature>
<dbReference type="EMBL" id="KN837099">
    <property type="protein sequence ID" value="KIJ48014.1"/>
    <property type="molecule type" value="Genomic_DNA"/>
</dbReference>